<protein>
    <submittedName>
        <fullName evidence="1">Uncharacterized protein</fullName>
    </submittedName>
</protein>
<gene>
    <name evidence="1" type="ORF">B0T17DRAFT_177250</name>
</gene>
<dbReference type="Proteomes" id="UP001174934">
    <property type="component" value="Unassembled WGS sequence"/>
</dbReference>
<comment type="caution">
    <text evidence="1">The sequence shown here is derived from an EMBL/GenBank/DDBJ whole genome shotgun (WGS) entry which is preliminary data.</text>
</comment>
<organism evidence="1 2">
    <name type="scientific">Bombardia bombarda</name>
    <dbReference type="NCBI Taxonomy" id="252184"/>
    <lineage>
        <taxon>Eukaryota</taxon>
        <taxon>Fungi</taxon>
        <taxon>Dikarya</taxon>
        <taxon>Ascomycota</taxon>
        <taxon>Pezizomycotina</taxon>
        <taxon>Sordariomycetes</taxon>
        <taxon>Sordariomycetidae</taxon>
        <taxon>Sordariales</taxon>
        <taxon>Lasiosphaeriaceae</taxon>
        <taxon>Bombardia</taxon>
    </lineage>
</organism>
<reference evidence="1" key="1">
    <citation type="submission" date="2023-06" db="EMBL/GenBank/DDBJ databases">
        <title>Genome-scale phylogeny and comparative genomics of the fungal order Sordariales.</title>
        <authorList>
            <consortium name="Lawrence Berkeley National Laboratory"/>
            <person name="Hensen N."/>
            <person name="Bonometti L."/>
            <person name="Westerberg I."/>
            <person name="Brannstrom I.O."/>
            <person name="Guillou S."/>
            <person name="Cros-Aarteil S."/>
            <person name="Calhoun S."/>
            <person name="Haridas S."/>
            <person name="Kuo A."/>
            <person name="Mondo S."/>
            <person name="Pangilinan J."/>
            <person name="Riley R."/>
            <person name="LaButti K."/>
            <person name="Andreopoulos B."/>
            <person name="Lipzen A."/>
            <person name="Chen C."/>
            <person name="Yanf M."/>
            <person name="Daum C."/>
            <person name="Ng V."/>
            <person name="Clum A."/>
            <person name="Steindorff A."/>
            <person name="Ohm R."/>
            <person name="Martin F."/>
            <person name="Silar P."/>
            <person name="Natvig D."/>
            <person name="Lalanne C."/>
            <person name="Gautier V."/>
            <person name="Ament-velasquez S.L."/>
            <person name="Kruys A."/>
            <person name="Hutchinson M.I."/>
            <person name="Powell A.J."/>
            <person name="Barry K."/>
            <person name="Miller A.N."/>
            <person name="Grigoriev I.V."/>
            <person name="Debuchy R."/>
            <person name="Gladieux P."/>
            <person name="Thoren M.H."/>
            <person name="Johannesson H."/>
        </authorList>
    </citation>
    <scope>NUCLEOTIDE SEQUENCE</scope>
    <source>
        <strain evidence="1">SMH3391-2</strain>
    </source>
</reference>
<evidence type="ECO:0000313" key="1">
    <source>
        <dbReference type="EMBL" id="KAK0629120.1"/>
    </source>
</evidence>
<sequence>MHLWLVGTLGLYSAVRSTHRSTGQVPRTRAKEVPYFVLTYLGTSGLWFPYLIVKATKCIFVKLLIYSYNTSYLTKLHV</sequence>
<proteinExistence type="predicted"/>
<accession>A0AA40C8P9</accession>
<keyword evidence="2" id="KW-1185">Reference proteome</keyword>
<evidence type="ECO:0000313" key="2">
    <source>
        <dbReference type="Proteomes" id="UP001174934"/>
    </source>
</evidence>
<dbReference type="EMBL" id="JAULSR010000002">
    <property type="protein sequence ID" value="KAK0629120.1"/>
    <property type="molecule type" value="Genomic_DNA"/>
</dbReference>
<name>A0AA40C8P9_9PEZI</name>
<dbReference type="AlphaFoldDB" id="A0AA40C8P9"/>